<comment type="caution">
    <text evidence="1">The sequence shown here is derived from an EMBL/GenBank/DDBJ whole genome shotgun (WGS) entry which is preliminary data.</text>
</comment>
<organism evidence="1 2">
    <name type="scientific">Glomerella acutata</name>
    <name type="common">Colletotrichum acutatum</name>
    <dbReference type="NCBI Taxonomy" id="27357"/>
    <lineage>
        <taxon>Eukaryota</taxon>
        <taxon>Fungi</taxon>
        <taxon>Dikarya</taxon>
        <taxon>Ascomycota</taxon>
        <taxon>Pezizomycotina</taxon>
        <taxon>Sordariomycetes</taxon>
        <taxon>Hypocreomycetidae</taxon>
        <taxon>Glomerellales</taxon>
        <taxon>Glomerellaceae</taxon>
        <taxon>Colletotrichum</taxon>
        <taxon>Colletotrichum acutatum species complex</taxon>
    </lineage>
</organism>
<accession>A0AAD8UMC4</accession>
<protein>
    <submittedName>
        <fullName evidence="1">Uncharacterized protein</fullName>
    </submittedName>
</protein>
<dbReference type="EMBL" id="JAHMHS010000036">
    <property type="protein sequence ID" value="KAK1726018.1"/>
    <property type="molecule type" value="Genomic_DNA"/>
</dbReference>
<evidence type="ECO:0000313" key="2">
    <source>
        <dbReference type="Proteomes" id="UP001244207"/>
    </source>
</evidence>
<dbReference type="RefSeq" id="XP_060366073.1">
    <property type="nucleotide sequence ID" value="XM_060508036.1"/>
</dbReference>
<reference evidence="1" key="1">
    <citation type="submission" date="2021-12" db="EMBL/GenBank/DDBJ databases">
        <title>Comparative genomics, transcriptomics and evolutionary studies reveal genomic signatures of adaptation to plant cell wall in hemibiotrophic fungi.</title>
        <authorList>
            <consortium name="DOE Joint Genome Institute"/>
            <person name="Baroncelli R."/>
            <person name="Diaz J.F."/>
            <person name="Benocci T."/>
            <person name="Peng M."/>
            <person name="Battaglia E."/>
            <person name="Haridas S."/>
            <person name="Andreopoulos W."/>
            <person name="Labutti K."/>
            <person name="Pangilinan J."/>
            <person name="Floch G.L."/>
            <person name="Makela M.R."/>
            <person name="Henrissat B."/>
            <person name="Grigoriev I.V."/>
            <person name="Crouch J.A."/>
            <person name="De Vries R.P."/>
            <person name="Sukno S.A."/>
            <person name="Thon M.R."/>
        </authorList>
    </citation>
    <scope>NUCLEOTIDE SEQUENCE</scope>
    <source>
        <strain evidence="1">CBS 112980</strain>
    </source>
</reference>
<keyword evidence="2" id="KW-1185">Reference proteome</keyword>
<dbReference type="GeneID" id="85391935"/>
<evidence type="ECO:0000313" key="1">
    <source>
        <dbReference type="EMBL" id="KAK1726018.1"/>
    </source>
</evidence>
<proteinExistence type="predicted"/>
<gene>
    <name evidence="1" type="ORF">BDZ83DRAFT_617653</name>
</gene>
<name>A0AAD8UMC4_GLOAC</name>
<sequence length="133" mass="15658">MRKANNLGREKWWAGVFVLYYCRHDEMPGRGPARRLRTWWKGDWDTAKTEREMCRGRQLVWCLFPPRCEFWTLQAWLGRGGRRPYGAIDACLSSYVVLYGKRTLAKPGATTPRGQIVSQRRCTKNIGWVHYSF</sequence>
<dbReference type="Proteomes" id="UP001244207">
    <property type="component" value="Unassembled WGS sequence"/>
</dbReference>
<dbReference type="AlphaFoldDB" id="A0AAD8UMC4"/>